<comment type="caution">
    <text evidence="2">The sequence shown here is derived from an EMBL/GenBank/DDBJ whole genome shotgun (WGS) entry which is preliminary data.</text>
</comment>
<evidence type="ECO:0000256" key="1">
    <source>
        <dbReference type="SAM" id="Coils"/>
    </source>
</evidence>
<reference evidence="2 3" key="1">
    <citation type="submission" date="2018-02" db="EMBL/GenBank/DDBJ databases">
        <title>Genome sequences of Apibacter spp., gut symbionts of Asian honey bees.</title>
        <authorList>
            <person name="Kwong W.K."/>
            <person name="Steele M.I."/>
            <person name="Moran N.A."/>
        </authorList>
    </citation>
    <scope>NUCLEOTIDE SEQUENCE [LARGE SCALE GENOMIC DNA]</scope>
    <source>
        <strain evidence="3">wkB301</strain>
    </source>
</reference>
<dbReference type="RefSeq" id="WP_105247531.1">
    <property type="nucleotide sequence ID" value="NZ_PSZM01000046.1"/>
</dbReference>
<dbReference type="Pfam" id="PF05164">
    <property type="entry name" value="ZapA"/>
    <property type="match status" value="1"/>
</dbReference>
<dbReference type="SUPFAM" id="SSF102829">
    <property type="entry name" value="Cell division protein ZapA-like"/>
    <property type="match status" value="1"/>
</dbReference>
<keyword evidence="1" id="KW-0175">Coiled coil</keyword>
<keyword evidence="2" id="KW-0131">Cell cycle</keyword>
<dbReference type="InterPro" id="IPR042233">
    <property type="entry name" value="Cell_div_ZapA_N"/>
</dbReference>
<dbReference type="InterPro" id="IPR036192">
    <property type="entry name" value="Cell_div_ZapA-like_sf"/>
</dbReference>
<dbReference type="InterPro" id="IPR007838">
    <property type="entry name" value="Cell_div_ZapA-like"/>
</dbReference>
<gene>
    <name evidence="2" type="ORF">C4S77_10615</name>
</gene>
<dbReference type="AlphaFoldDB" id="A0A2S8A709"/>
<organism evidence="2 3">
    <name type="scientific">Apibacter adventoris</name>
    <dbReference type="NCBI Taxonomy" id="1679466"/>
    <lineage>
        <taxon>Bacteria</taxon>
        <taxon>Pseudomonadati</taxon>
        <taxon>Bacteroidota</taxon>
        <taxon>Flavobacteriia</taxon>
        <taxon>Flavobacteriales</taxon>
        <taxon>Weeksellaceae</taxon>
        <taxon>Apibacter</taxon>
    </lineage>
</organism>
<dbReference type="EMBL" id="PSZM01000046">
    <property type="protein sequence ID" value="PQL90343.1"/>
    <property type="molecule type" value="Genomic_DNA"/>
</dbReference>
<evidence type="ECO:0000313" key="3">
    <source>
        <dbReference type="Proteomes" id="UP000238042"/>
    </source>
</evidence>
<dbReference type="OrthoDB" id="1495773at2"/>
<proteinExistence type="predicted"/>
<protein>
    <submittedName>
        <fullName evidence="2">Cell division protein ZapA</fullName>
    </submittedName>
</protein>
<accession>A0A2S8A709</accession>
<name>A0A2S8A709_9FLAO</name>
<dbReference type="GO" id="GO:0051301">
    <property type="term" value="P:cell division"/>
    <property type="evidence" value="ECO:0007669"/>
    <property type="project" value="UniProtKB-KW"/>
</dbReference>
<dbReference type="Proteomes" id="UP000238042">
    <property type="component" value="Unassembled WGS sequence"/>
</dbReference>
<sequence length="93" mass="10697">MSQKVNIRIAGRSYPLVVKNEEEEVLRKAAKRIEEYVSTFENNYNINEKQDALAMSALQLASELENLINKNSEEKSEILLRIKKISNLVTTDK</sequence>
<keyword evidence="2" id="KW-0132">Cell division</keyword>
<dbReference type="Gene3D" id="3.30.160.880">
    <property type="entry name" value="Cell division protein ZapA protomer, N-terminal domain"/>
    <property type="match status" value="1"/>
</dbReference>
<feature type="coiled-coil region" evidence="1">
    <location>
        <begin position="19"/>
        <end position="77"/>
    </location>
</feature>
<evidence type="ECO:0000313" key="2">
    <source>
        <dbReference type="EMBL" id="PQL90343.1"/>
    </source>
</evidence>
<keyword evidence="3" id="KW-1185">Reference proteome</keyword>